<feature type="transmembrane region" description="Helical" evidence="6">
    <location>
        <begin position="68"/>
        <end position="94"/>
    </location>
</feature>
<feature type="compositionally biased region" description="Basic and acidic residues" evidence="5">
    <location>
        <begin position="335"/>
        <end position="349"/>
    </location>
</feature>
<dbReference type="AlphaFoldDB" id="A0AAP5BAK6"/>
<feature type="domain" description="Integral membrane bound transporter" evidence="7">
    <location>
        <begin position="410"/>
        <end position="540"/>
    </location>
</feature>
<comment type="subcellular location">
    <subcellularLocation>
        <location evidence="1">Membrane</location>
        <topology evidence="1">Multi-pass membrane protein</topology>
    </subcellularLocation>
</comment>
<feature type="transmembrane region" description="Helical" evidence="6">
    <location>
        <begin position="472"/>
        <end position="491"/>
    </location>
</feature>
<proteinExistence type="predicted"/>
<dbReference type="RefSeq" id="WP_266256702.1">
    <property type="nucleotide sequence ID" value="NZ_JAMXWF010000002.1"/>
</dbReference>
<evidence type="ECO:0000259" key="7">
    <source>
        <dbReference type="Pfam" id="PF13515"/>
    </source>
</evidence>
<keyword evidence="4 6" id="KW-0472">Membrane</keyword>
<evidence type="ECO:0000256" key="1">
    <source>
        <dbReference type="ARBA" id="ARBA00004141"/>
    </source>
</evidence>
<feature type="transmembrane region" description="Helical" evidence="6">
    <location>
        <begin position="444"/>
        <end position="465"/>
    </location>
</feature>
<evidence type="ECO:0000256" key="5">
    <source>
        <dbReference type="SAM" id="MobiDB-lite"/>
    </source>
</evidence>
<evidence type="ECO:0000313" key="10">
    <source>
        <dbReference type="Proteomes" id="UP001209412"/>
    </source>
</evidence>
<dbReference type="EMBL" id="JAMXWF010000002">
    <property type="protein sequence ID" value="MDQ6406382.1"/>
    <property type="molecule type" value="Genomic_DNA"/>
</dbReference>
<feature type="transmembrane region" description="Helical" evidence="6">
    <location>
        <begin position="27"/>
        <end position="47"/>
    </location>
</feature>
<feature type="transmembrane region" description="Helical" evidence="6">
    <location>
        <begin position="125"/>
        <end position="146"/>
    </location>
</feature>
<feature type="transmembrane region" description="Helical" evidence="6">
    <location>
        <begin position="152"/>
        <end position="174"/>
    </location>
</feature>
<dbReference type="Pfam" id="PF13515">
    <property type="entry name" value="FUSC_2"/>
    <property type="match status" value="1"/>
</dbReference>
<gene>
    <name evidence="9" type="ORF">NIE36_04015</name>
    <name evidence="8" type="ORF">OSB80_04025</name>
</gene>
<feature type="transmembrane region" description="Helical" evidence="6">
    <location>
        <begin position="497"/>
        <end position="516"/>
    </location>
</feature>
<evidence type="ECO:0000256" key="4">
    <source>
        <dbReference type="ARBA" id="ARBA00023136"/>
    </source>
</evidence>
<evidence type="ECO:0000313" key="9">
    <source>
        <dbReference type="EMBL" id="MDQ6406382.1"/>
    </source>
</evidence>
<accession>A0AAP5BAK6</accession>
<dbReference type="Proteomes" id="UP001242288">
    <property type="component" value="Unassembled WGS sequence"/>
</dbReference>
<evidence type="ECO:0000256" key="3">
    <source>
        <dbReference type="ARBA" id="ARBA00022989"/>
    </source>
</evidence>
<dbReference type="GO" id="GO:0016020">
    <property type="term" value="C:membrane"/>
    <property type="evidence" value="ECO:0007669"/>
    <property type="project" value="UniProtKB-SubCell"/>
</dbReference>
<dbReference type="Proteomes" id="UP001209412">
    <property type="component" value="Unassembled WGS sequence"/>
</dbReference>
<keyword evidence="3 6" id="KW-1133">Transmembrane helix</keyword>
<feature type="transmembrane region" description="Helical" evidence="6">
    <location>
        <begin position="528"/>
        <end position="546"/>
    </location>
</feature>
<evidence type="ECO:0000313" key="11">
    <source>
        <dbReference type="Proteomes" id="UP001242288"/>
    </source>
</evidence>
<dbReference type="InterPro" id="IPR049453">
    <property type="entry name" value="Memb_transporter_dom"/>
</dbReference>
<comment type="caution">
    <text evidence="9">The sequence shown here is derived from an EMBL/GenBank/DDBJ whole genome shotgun (WGS) entry which is preliminary data.</text>
</comment>
<keyword evidence="10" id="KW-1185">Reference proteome</keyword>
<evidence type="ECO:0000256" key="2">
    <source>
        <dbReference type="ARBA" id="ARBA00022692"/>
    </source>
</evidence>
<feature type="region of interest" description="Disordered" evidence="5">
    <location>
        <begin position="331"/>
        <end position="378"/>
    </location>
</feature>
<protein>
    <submittedName>
        <fullName evidence="9">FUSC family protein</fullName>
    </submittedName>
</protein>
<feature type="transmembrane region" description="Helical" evidence="6">
    <location>
        <begin position="408"/>
        <end position="432"/>
    </location>
</feature>
<reference evidence="9" key="1">
    <citation type="submission" date="2022-06" db="EMBL/GenBank/DDBJ databases">
        <title>PHB producers.</title>
        <authorList>
            <person name="Besaury L."/>
        </authorList>
    </citation>
    <scope>NUCLEOTIDE SEQUENCE</scope>
    <source>
        <strain evidence="9 10">SEWS6</strain>
    </source>
</reference>
<sequence length="734" mass="77291">MAQPAGDLARPGPADILKLLAPYPGRAAMAARIALICALTAFVTSAYGTPEAAISAYVVFFLSRPDRVLSVMLSSALLVLVTLMIGLVTVVAMFALDDPMWRVACITGLSFGLLFVTSASKLRPVGAILAMIVGFALDELGSVPFGEVATRALLYVWLMVAIPVGISIGVNLLIAPSPRKLAGRALAKRLRLAAQSLVEPEATADELSACLREGDAEIGTWLKLSVVDGSSVRDDVGPLRQAVSSTLTILVAADLAVREPSGRLPASFAAPIAETLENMARMLEAGGYPVDIELKLPSGAELTPLARLVVEDLHEAITRFAVVEAQADVASAGKTETDGRTDGRTDARAEAQTSVESAGKIETEAQPQAQIKAEPAPPAGKRGGFFLPDAFTNPEHVRYALKTTVAAMFCYLLYSQINWPGIHTCFITVYMVSLGTTAETVEKMTLRIAGCLVGALLGIAAIVFVTPVLTSVAGLMTLVLVGAWLSAWIAFGSPRMAYAGFQIALVFFMCVLQGAAPGYDLTVARDRTIGILIGNVVVYLVFTRVWPVTVAARIDAGLVALRQQWERLAALPDAVTRRAQAASAMAQCGALEQDIALMHYEPSWVRPEAQWIAERRSALAKLDALEGPMFLLAEHRPGDAAIEGWLKRAMDGLPVPSDETGAAAATSAAVARALALPSARKPASPVAPNAALPEAAANDDTRTALLRLGDARLTQLEHAASDDAAKGLATHAPA</sequence>
<evidence type="ECO:0000313" key="8">
    <source>
        <dbReference type="EMBL" id="MCX4144550.1"/>
    </source>
</evidence>
<evidence type="ECO:0000256" key="6">
    <source>
        <dbReference type="SAM" id="Phobius"/>
    </source>
</evidence>
<name>A0AAP5BAK6_9BURK</name>
<dbReference type="EMBL" id="JAPKHW010000002">
    <property type="protein sequence ID" value="MCX4144550.1"/>
    <property type="molecule type" value="Genomic_DNA"/>
</dbReference>
<organism evidence="9 11">
    <name type="scientific">Paraburkholderia madseniana</name>
    <dbReference type="NCBI Taxonomy" id="2599607"/>
    <lineage>
        <taxon>Bacteria</taxon>
        <taxon>Pseudomonadati</taxon>
        <taxon>Pseudomonadota</taxon>
        <taxon>Betaproteobacteria</taxon>
        <taxon>Burkholderiales</taxon>
        <taxon>Burkholderiaceae</taxon>
        <taxon>Paraburkholderia</taxon>
    </lineage>
</organism>
<feature type="transmembrane region" description="Helical" evidence="6">
    <location>
        <begin position="100"/>
        <end position="118"/>
    </location>
</feature>
<keyword evidence="2 6" id="KW-0812">Transmembrane</keyword>